<gene>
    <name evidence="13" type="primary">dapB</name>
    <name evidence="17" type="ORF">KDL28_05285</name>
</gene>
<evidence type="ECO:0000259" key="15">
    <source>
        <dbReference type="Pfam" id="PF01113"/>
    </source>
</evidence>
<dbReference type="CDD" id="cd02274">
    <property type="entry name" value="DHDPR_N"/>
    <property type="match status" value="1"/>
</dbReference>
<evidence type="ECO:0000313" key="17">
    <source>
        <dbReference type="EMBL" id="MCO1654463.1"/>
    </source>
</evidence>
<feature type="binding site" evidence="13">
    <location>
        <begin position="164"/>
        <end position="167"/>
    </location>
    <ligand>
        <name>NAD(+)</name>
        <dbReference type="ChEBI" id="CHEBI:57540"/>
    </ligand>
</feature>
<keyword evidence="7 13" id="KW-0520">NAD</keyword>
<comment type="caution">
    <text evidence="13">Was originally thought to be a dihydrodipicolinate reductase (DHDPR), catalyzing the conversion of dihydrodipicolinate to tetrahydrodipicolinate. However, it was shown in E.coli that the substrate of the enzymatic reaction is not dihydrodipicolinate (DHDP) but in fact (2S,4S)-4-hydroxy-2,3,4,5-tetrahydrodipicolinic acid (HTPA), the product released by the DapA-catalyzed reaction.</text>
</comment>
<keyword evidence="2 13" id="KW-0963">Cytoplasm</keyword>
<dbReference type="Gene3D" id="3.30.360.10">
    <property type="entry name" value="Dihydrodipicolinate Reductase, domain 2"/>
    <property type="match status" value="1"/>
</dbReference>
<evidence type="ECO:0000256" key="1">
    <source>
        <dbReference type="ARBA" id="ARBA00006642"/>
    </source>
</evidence>
<dbReference type="SUPFAM" id="SSF55347">
    <property type="entry name" value="Glyceraldehyde-3-phosphate dehydrogenase-like, C-terminal domain"/>
    <property type="match status" value="1"/>
</dbReference>
<dbReference type="NCBIfam" id="TIGR00036">
    <property type="entry name" value="dapB"/>
    <property type="match status" value="1"/>
</dbReference>
<feature type="binding site" evidence="13">
    <location>
        <position position="94"/>
    </location>
    <ligand>
        <name>NADP(+)</name>
        <dbReference type="ChEBI" id="CHEBI:58349"/>
    </ligand>
</feature>
<comment type="pathway">
    <text evidence="9 13">Amino-acid biosynthesis; L-lysine biosynthesis via DAP pathway; (S)-tetrahydrodipicolinate from L-aspartate: step 4/4.</text>
</comment>
<evidence type="ECO:0000256" key="6">
    <source>
        <dbReference type="ARBA" id="ARBA00023002"/>
    </source>
</evidence>
<dbReference type="PANTHER" id="PTHR20836">
    <property type="entry name" value="DIHYDRODIPICOLINATE REDUCTASE"/>
    <property type="match status" value="1"/>
</dbReference>
<evidence type="ECO:0000256" key="5">
    <source>
        <dbReference type="ARBA" id="ARBA00022915"/>
    </source>
</evidence>
<keyword evidence="4 13" id="KW-0521">NADP</keyword>
<dbReference type="InterPro" id="IPR022664">
    <property type="entry name" value="DapB_N_CS"/>
</dbReference>
<keyword evidence="18" id="KW-1185">Reference proteome</keyword>
<keyword evidence="5 13" id="KW-0220">Diaminopimelate biosynthesis</keyword>
<comment type="function">
    <text evidence="13">Catalyzes the conversion of 4-hydroxy-tetrahydrodipicolinate (HTPA) to tetrahydrodipicolinate.</text>
</comment>
<proteinExistence type="inferred from homology"/>
<accession>A0ABT0ZUR8</accession>
<organism evidence="17 18">
    <name type="scientific">Pseudonocardia humida</name>
    <dbReference type="NCBI Taxonomy" id="2800819"/>
    <lineage>
        <taxon>Bacteria</taxon>
        <taxon>Bacillati</taxon>
        <taxon>Actinomycetota</taxon>
        <taxon>Actinomycetes</taxon>
        <taxon>Pseudonocardiales</taxon>
        <taxon>Pseudonocardiaceae</taxon>
        <taxon>Pseudonocardia</taxon>
    </lineage>
</organism>
<comment type="caution">
    <text evidence="13">Lacks conserved residue(s) required for the propagation of feature annotation.</text>
</comment>
<dbReference type="SUPFAM" id="SSF51735">
    <property type="entry name" value="NAD(P)-binding Rossmann-fold domains"/>
    <property type="match status" value="1"/>
</dbReference>
<evidence type="ECO:0000256" key="12">
    <source>
        <dbReference type="ARBA" id="ARBA00049396"/>
    </source>
</evidence>
<evidence type="ECO:0000256" key="8">
    <source>
        <dbReference type="ARBA" id="ARBA00023154"/>
    </source>
</evidence>
<feature type="active site" description="Proton donor/acceptor" evidence="13">
    <location>
        <position position="194"/>
    </location>
</feature>
<comment type="catalytic activity">
    <reaction evidence="11 13">
        <text>(S)-2,3,4,5-tetrahydrodipicolinate + NADP(+) + H2O = (2S,4S)-4-hydroxy-2,3,4,5-tetrahydrodipicolinate + NADPH + H(+)</text>
        <dbReference type="Rhea" id="RHEA:35331"/>
        <dbReference type="ChEBI" id="CHEBI:15377"/>
        <dbReference type="ChEBI" id="CHEBI:15378"/>
        <dbReference type="ChEBI" id="CHEBI:16845"/>
        <dbReference type="ChEBI" id="CHEBI:57783"/>
        <dbReference type="ChEBI" id="CHEBI:58349"/>
        <dbReference type="ChEBI" id="CHEBI:67139"/>
        <dbReference type="EC" id="1.17.1.8"/>
    </reaction>
</comment>
<feature type="domain" description="Dihydrodipicolinate reductase C-terminal" evidence="16">
    <location>
        <begin position="170"/>
        <end position="304"/>
    </location>
</feature>
<feature type="binding site" evidence="13">
    <location>
        <begin position="204"/>
        <end position="205"/>
    </location>
    <ligand>
        <name>(S)-2,3,4,5-tetrahydrodipicolinate</name>
        <dbReference type="ChEBI" id="CHEBI:16845"/>
    </ligand>
</feature>
<dbReference type="HAMAP" id="MF_00102">
    <property type="entry name" value="DapB"/>
    <property type="match status" value="1"/>
</dbReference>
<dbReference type="PANTHER" id="PTHR20836:SF0">
    <property type="entry name" value="4-HYDROXY-TETRAHYDRODIPICOLINATE REDUCTASE 1, CHLOROPLASTIC-RELATED"/>
    <property type="match status" value="1"/>
</dbReference>
<name>A0ABT0ZUR8_9PSEU</name>
<evidence type="ECO:0000256" key="11">
    <source>
        <dbReference type="ARBA" id="ARBA00049080"/>
    </source>
</evidence>
<evidence type="ECO:0000256" key="14">
    <source>
        <dbReference type="SAM" id="MobiDB-lite"/>
    </source>
</evidence>
<dbReference type="InterPro" id="IPR022663">
    <property type="entry name" value="DapB_C"/>
</dbReference>
<dbReference type="EC" id="1.17.1.8" evidence="10 13"/>
<evidence type="ECO:0000313" key="18">
    <source>
        <dbReference type="Proteomes" id="UP001165283"/>
    </source>
</evidence>
<evidence type="ECO:0000256" key="9">
    <source>
        <dbReference type="ARBA" id="ARBA00037922"/>
    </source>
</evidence>
<dbReference type="EMBL" id="JAGSOV010000011">
    <property type="protein sequence ID" value="MCO1654463.1"/>
    <property type="molecule type" value="Genomic_DNA"/>
</dbReference>
<evidence type="ECO:0000256" key="13">
    <source>
        <dbReference type="HAMAP-Rule" id="MF_00102"/>
    </source>
</evidence>
<keyword evidence="3 13" id="KW-0028">Amino-acid biosynthesis</keyword>
<comment type="similarity">
    <text evidence="1 13">Belongs to the DapB family.</text>
</comment>
<feature type="binding site" evidence="13">
    <location>
        <begin position="138"/>
        <end position="140"/>
    </location>
    <ligand>
        <name>NAD(+)</name>
        <dbReference type="ChEBI" id="CHEBI:57540"/>
    </ligand>
</feature>
<dbReference type="Proteomes" id="UP001165283">
    <property type="component" value="Unassembled WGS sequence"/>
</dbReference>
<evidence type="ECO:0000256" key="4">
    <source>
        <dbReference type="ARBA" id="ARBA00022857"/>
    </source>
</evidence>
<protein>
    <recommendedName>
        <fullName evidence="10 13">4-hydroxy-tetrahydrodipicolinate reductase</fullName>
        <shortName evidence="13">HTPA reductase</shortName>
        <ecNumber evidence="10 13">1.17.1.8</ecNumber>
    </recommendedName>
</protein>
<evidence type="ECO:0000256" key="10">
    <source>
        <dbReference type="ARBA" id="ARBA00038983"/>
    </source>
</evidence>
<dbReference type="InterPro" id="IPR000846">
    <property type="entry name" value="DapB_N"/>
</dbReference>
<feature type="binding site" evidence="13">
    <location>
        <position position="195"/>
    </location>
    <ligand>
        <name>(S)-2,3,4,5-tetrahydrodipicolinate</name>
        <dbReference type="ChEBI" id="CHEBI:16845"/>
    </ligand>
</feature>
<sequence length="309" mass="31922">MNRLVVKIAIPQPTTRAGRLQHVAEPAVVAVAALRRGPVQESHDAARRGRHRGFPEPRPGGAGVGGGVGGAQGRMGSQVCRVVEEADDLELVARIDEGDSLADLVAGGAGVVVDFTHPGAVMANLRYALDHGIAAVVGTSGFSDERLEEVRGWLADTPGHVLVVPNFGVGAVLMMQFARQAARFFESVEVIELHHAGKVDAPSGTATRTASMIAAARAEAGLGPVPDATTSELAGARGADVEGVHVHSVRLPGLVAHQEVLLGGPGEALTIRHDSFDRASFMPGVLLAVRGVQERPGLTVGLEPLLGLG</sequence>
<keyword evidence="6 13" id="KW-0560">Oxidoreductase</keyword>
<comment type="subcellular location">
    <subcellularLocation>
        <location evidence="13">Cytoplasm</location>
    </subcellularLocation>
</comment>
<dbReference type="InterPro" id="IPR023940">
    <property type="entry name" value="DHDPR_bac"/>
</dbReference>
<dbReference type="PROSITE" id="PS01298">
    <property type="entry name" value="DAPB"/>
    <property type="match status" value="1"/>
</dbReference>
<dbReference type="GO" id="GO:0008839">
    <property type="term" value="F:4-hydroxy-tetrahydrodipicolinate reductase"/>
    <property type="evidence" value="ECO:0007669"/>
    <property type="project" value="UniProtKB-EC"/>
</dbReference>
<comment type="catalytic activity">
    <reaction evidence="12 13">
        <text>(S)-2,3,4,5-tetrahydrodipicolinate + NAD(+) + H2O = (2S,4S)-4-hydroxy-2,3,4,5-tetrahydrodipicolinate + NADH + H(+)</text>
        <dbReference type="Rhea" id="RHEA:35323"/>
        <dbReference type="ChEBI" id="CHEBI:15377"/>
        <dbReference type="ChEBI" id="CHEBI:15378"/>
        <dbReference type="ChEBI" id="CHEBI:16845"/>
        <dbReference type="ChEBI" id="CHEBI:57540"/>
        <dbReference type="ChEBI" id="CHEBI:57945"/>
        <dbReference type="ChEBI" id="CHEBI:67139"/>
        <dbReference type="EC" id="1.17.1.8"/>
    </reaction>
</comment>
<keyword evidence="8 13" id="KW-0457">Lysine biosynthesis</keyword>
<reference evidence="17" key="1">
    <citation type="submission" date="2021-04" db="EMBL/GenBank/DDBJ databases">
        <title>Pseudonocardia sp. nov., isolated from sandy soil of mangrove forest.</title>
        <authorList>
            <person name="Zan Z."/>
            <person name="Huang R."/>
            <person name="Liu W."/>
        </authorList>
    </citation>
    <scope>NUCLEOTIDE SEQUENCE</scope>
    <source>
        <strain evidence="17">S2-4</strain>
    </source>
</reference>
<feature type="domain" description="Dihydrodipicolinate reductase N-terminal" evidence="15">
    <location>
        <begin position="68"/>
        <end position="167"/>
    </location>
</feature>
<dbReference type="InterPro" id="IPR036291">
    <property type="entry name" value="NAD(P)-bd_dom_sf"/>
</dbReference>
<evidence type="ECO:0000256" key="2">
    <source>
        <dbReference type="ARBA" id="ARBA00022490"/>
    </source>
</evidence>
<dbReference type="Gene3D" id="3.40.50.720">
    <property type="entry name" value="NAD(P)-binding Rossmann-like Domain"/>
    <property type="match status" value="1"/>
</dbReference>
<dbReference type="Pfam" id="PF05173">
    <property type="entry name" value="DapB_C"/>
    <property type="match status" value="1"/>
</dbReference>
<comment type="subunit">
    <text evidence="13">Homotetramer.</text>
</comment>
<feature type="binding site" evidence="13">
    <location>
        <begin position="70"/>
        <end position="75"/>
    </location>
    <ligand>
        <name>NAD(+)</name>
        <dbReference type="ChEBI" id="CHEBI:57540"/>
    </ligand>
</feature>
<feature type="active site" description="Proton donor" evidence="13">
    <location>
        <position position="198"/>
    </location>
</feature>
<comment type="caution">
    <text evidence="17">The sequence shown here is derived from an EMBL/GenBank/DDBJ whole genome shotgun (WGS) entry which is preliminary data.</text>
</comment>
<evidence type="ECO:0000259" key="16">
    <source>
        <dbReference type="Pfam" id="PF05173"/>
    </source>
</evidence>
<feature type="region of interest" description="Disordered" evidence="14">
    <location>
        <begin position="39"/>
        <end position="63"/>
    </location>
</feature>
<dbReference type="Pfam" id="PF01113">
    <property type="entry name" value="DapB_N"/>
    <property type="match status" value="1"/>
</dbReference>
<evidence type="ECO:0000256" key="3">
    <source>
        <dbReference type="ARBA" id="ARBA00022605"/>
    </source>
</evidence>
<evidence type="ECO:0000256" key="7">
    <source>
        <dbReference type="ARBA" id="ARBA00023027"/>
    </source>
</evidence>